<dbReference type="EMBL" id="CP032050">
    <property type="protein sequence ID" value="AYN69235.1"/>
    <property type="molecule type" value="Genomic_DNA"/>
</dbReference>
<dbReference type="Pfam" id="PF04542">
    <property type="entry name" value="Sigma70_r2"/>
    <property type="match status" value="1"/>
</dbReference>
<dbReference type="InterPro" id="IPR014284">
    <property type="entry name" value="RNA_pol_sigma-70_dom"/>
</dbReference>
<evidence type="ECO:0000313" key="8">
    <source>
        <dbReference type="Proteomes" id="UP000276309"/>
    </source>
</evidence>
<dbReference type="GO" id="GO:0003677">
    <property type="term" value="F:DNA binding"/>
    <property type="evidence" value="ECO:0007669"/>
    <property type="project" value="InterPro"/>
</dbReference>
<keyword evidence="3" id="KW-0731">Sigma factor</keyword>
<dbReference type="AlphaFoldDB" id="A0A3G2LAE5"/>
<name>A0A3G2LAE5_9FLAO</name>
<reference evidence="7 8" key="1">
    <citation type="submission" date="2018-08" db="EMBL/GenBank/DDBJ databases">
        <title>The reduced genetic potential of extracellular carbohydrate catabolism in Euzebyella marina RN62, a Flavobacteriia bacterium isolated from the hadal water.</title>
        <authorList>
            <person name="Xue C."/>
        </authorList>
    </citation>
    <scope>NUCLEOTIDE SEQUENCE [LARGE SCALE GENOMIC DNA]</scope>
    <source>
        <strain evidence="7 8">RN62</strain>
    </source>
</reference>
<dbReference type="InterPro" id="IPR014327">
    <property type="entry name" value="RNA_pol_sigma70_bacteroid"/>
</dbReference>
<accession>A0A3G2LAE5</accession>
<dbReference type="InterPro" id="IPR007627">
    <property type="entry name" value="RNA_pol_sigma70_r2"/>
</dbReference>
<evidence type="ECO:0000256" key="3">
    <source>
        <dbReference type="ARBA" id="ARBA00023082"/>
    </source>
</evidence>
<dbReference type="Gene3D" id="1.10.1740.10">
    <property type="match status" value="1"/>
</dbReference>
<organism evidence="7 8">
    <name type="scientific">Euzebyella marina</name>
    <dbReference type="NCBI Taxonomy" id="1761453"/>
    <lineage>
        <taxon>Bacteria</taxon>
        <taxon>Pseudomonadati</taxon>
        <taxon>Bacteroidota</taxon>
        <taxon>Flavobacteriia</taxon>
        <taxon>Flavobacteriales</taxon>
        <taxon>Flavobacteriaceae</taxon>
        <taxon>Euzebyella</taxon>
    </lineage>
</organism>
<dbReference type="PANTHER" id="PTHR43133:SF46">
    <property type="entry name" value="RNA POLYMERASE SIGMA-70 FACTOR ECF SUBFAMILY"/>
    <property type="match status" value="1"/>
</dbReference>
<evidence type="ECO:0000256" key="2">
    <source>
        <dbReference type="ARBA" id="ARBA00023015"/>
    </source>
</evidence>
<dbReference type="NCBIfam" id="TIGR02985">
    <property type="entry name" value="Sig70_bacteroi1"/>
    <property type="match status" value="1"/>
</dbReference>
<evidence type="ECO:0000259" key="5">
    <source>
        <dbReference type="Pfam" id="PF04542"/>
    </source>
</evidence>
<evidence type="ECO:0000313" key="7">
    <source>
        <dbReference type="EMBL" id="AYN69235.1"/>
    </source>
</evidence>
<dbReference type="InterPro" id="IPR013325">
    <property type="entry name" value="RNA_pol_sigma_r2"/>
</dbReference>
<evidence type="ECO:0000256" key="1">
    <source>
        <dbReference type="ARBA" id="ARBA00010641"/>
    </source>
</evidence>
<dbReference type="GO" id="GO:0006352">
    <property type="term" value="P:DNA-templated transcription initiation"/>
    <property type="evidence" value="ECO:0007669"/>
    <property type="project" value="InterPro"/>
</dbReference>
<keyword evidence="2" id="KW-0805">Transcription regulation</keyword>
<dbReference type="SUPFAM" id="SSF88659">
    <property type="entry name" value="Sigma3 and sigma4 domains of RNA polymerase sigma factors"/>
    <property type="match status" value="1"/>
</dbReference>
<dbReference type="GO" id="GO:0016987">
    <property type="term" value="F:sigma factor activity"/>
    <property type="evidence" value="ECO:0007669"/>
    <property type="project" value="UniProtKB-KW"/>
</dbReference>
<dbReference type="PANTHER" id="PTHR43133">
    <property type="entry name" value="RNA POLYMERASE ECF-TYPE SIGMA FACTO"/>
    <property type="match status" value="1"/>
</dbReference>
<dbReference type="Proteomes" id="UP000276309">
    <property type="component" value="Chromosome"/>
</dbReference>
<dbReference type="Pfam" id="PF08281">
    <property type="entry name" value="Sigma70_r4_2"/>
    <property type="match status" value="1"/>
</dbReference>
<dbReference type="InterPro" id="IPR013324">
    <property type="entry name" value="RNA_pol_sigma_r3/r4-like"/>
</dbReference>
<keyword evidence="4" id="KW-0804">Transcription</keyword>
<keyword evidence="8" id="KW-1185">Reference proteome</keyword>
<proteinExistence type="inferred from homology"/>
<feature type="domain" description="RNA polymerase sigma factor 70 region 4 type 2" evidence="6">
    <location>
        <begin position="123"/>
        <end position="173"/>
    </location>
</feature>
<dbReference type="InterPro" id="IPR039425">
    <property type="entry name" value="RNA_pol_sigma-70-like"/>
</dbReference>
<dbReference type="SUPFAM" id="SSF88946">
    <property type="entry name" value="Sigma2 domain of RNA polymerase sigma factors"/>
    <property type="match status" value="1"/>
</dbReference>
<dbReference type="KEGG" id="emar:D1013_18510"/>
<dbReference type="RefSeq" id="WP_121850241.1">
    <property type="nucleotide sequence ID" value="NZ_CP032050.1"/>
</dbReference>
<dbReference type="Gene3D" id="1.10.10.10">
    <property type="entry name" value="Winged helix-like DNA-binding domain superfamily/Winged helix DNA-binding domain"/>
    <property type="match status" value="1"/>
</dbReference>
<dbReference type="OrthoDB" id="9772248at2"/>
<dbReference type="NCBIfam" id="TIGR02937">
    <property type="entry name" value="sigma70-ECF"/>
    <property type="match status" value="1"/>
</dbReference>
<feature type="domain" description="RNA polymerase sigma-70 region 2" evidence="5">
    <location>
        <begin position="23"/>
        <end position="88"/>
    </location>
</feature>
<evidence type="ECO:0000259" key="6">
    <source>
        <dbReference type="Pfam" id="PF08281"/>
    </source>
</evidence>
<dbReference type="InterPro" id="IPR013249">
    <property type="entry name" value="RNA_pol_sigma70_r4_t2"/>
</dbReference>
<gene>
    <name evidence="7" type="ORF">D1013_18510</name>
</gene>
<evidence type="ECO:0000256" key="4">
    <source>
        <dbReference type="ARBA" id="ARBA00023163"/>
    </source>
</evidence>
<comment type="similarity">
    <text evidence="1">Belongs to the sigma-70 factor family. ECF subfamily.</text>
</comment>
<dbReference type="InterPro" id="IPR036388">
    <property type="entry name" value="WH-like_DNA-bd_sf"/>
</dbReference>
<protein>
    <submittedName>
        <fullName evidence="7">RNA polymerase sigma-70 factor</fullName>
    </submittedName>
</protein>
<dbReference type="CDD" id="cd06171">
    <property type="entry name" value="Sigma70_r4"/>
    <property type="match status" value="1"/>
</dbReference>
<sequence length="188" mass="22404">MSAQVESNIVEIQKRNHLAFKRLFDSLYGELVIYAQTYLYDEDLSKDLVQEAFVKIWEKADRLQIQTNLRAYMYAMVRNKCLNHLKKYKISDNAKFLEEQAVLEFQDLDEDIEFDELQLLHHKVLEVMDSLPHKMRTIVELRFKASYRYQEIADELNLSVNTVKTQLQRAKAKFSELILFLLFLFLDV</sequence>